<keyword evidence="5" id="KW-0633">Potassium transport</keyword>
<evidence type="ECO:0000256" key="9">
    <source>
        <dbReference type="ARBA" id="ARBA00022989"/>
    </source>
</evidence>
<evidence type="ECO:0000256" key="3">
    <source>
        <dbReference type="ARBA" id="ARBA00022448"/>
    </source>
</evidence>
<keyword evidence="6 12" id="KW-0812">Transmembrane</keyword>
<feature type="transmembrane region" description="Helical" evidence="12">
    <location>
        <begin position="182"/>
        <end position="201"/>
    </location>
</feature>
<keyword evidence="3" id="KW-0813">Transport</keyword>
<proteinExistence type="inferred from homology"/>
<evidence type="ECO:0000256" key="5">
    <source>
        <dbReference type="ARBA" id="ARBA00022538"/>
    </source>
</evidence>
<dbReference type="Pfam" id="PF02705">
    <property type="entry name" value="K_trans"/>
    <property type="match status" value="1"/>
</dbReference>
<feature type="transmembrane region" description="Helical" evidence="12">
    <location>
        <begin position="407"/>
        <end position="429"/>
    </location>
</feature>
<dbReference type="Pfam" id="PF22776">
    <property type="entry name" value="K_trans_C"/>
    <property type="match status" value="1"/>
</dbReference>
<feature type="transmembrane region" description="Helical" evidence="12">
    <location>
        <begin position="90"/>
        <end position="113"/>
    </location>
</feature>
<organism evidence="15">
    <name type="scientific">freshwater metagenome</name>
    <dbReference type="NCBI Taxonomy" id="449393"/>
    <lineage>
        <taxon>unclassified sequences</taxon>
        <taxon>metagenomes</taxon>
        <taxon>ecological metagenomes</taxon>
    </lineage>
</organism>
<keyword evidence="11 12" id="KW-0472">Membrane</keyword>
<dbReference type="InterPro" id="IPR053951">
    <property type="entry name" value="K_trans_N"/>
</dbReference>
<evidence type="ECO:0000256" key="8">
    <source>
        <dbReference type="ARBA" id="ARBA00022958"/>
    </source>
</evidence>
<dbReference type="HAMAP" id="MF_01522">
    <property type="entry name" value="Kup"/>
    <property type="match status" value="1"/>
</dbReference>
<feature type="domain" description="K+ potassium transporter C-terminal" evidence="14">
    <location>
        <begin position="516"/>
        <end position="664"/>
    </location>
</feature>
<dbReference type="PANTHER" id="PTHR30540">
    <property type="entry name" value="OSMOTIC STRESS POTASSIUM TRANSPORTER"/>
    <property type="match status" value="1"/>
</dbReference>
<keyword evidence="7" id="KW-0769">Symport</keyword>
<evidence type="ECO:0000259" key="14">
    <source>
        <dbReference type="Pfam" id="PF22776"/>
    </source>
</evidence>
<reference evidence="15" key="1">
    <citation type="submission" date="2020-05" db="EMBL/GenBank/DDBJ databases">
        <authorList>
            <person name="Chiriac C."/>
            <person name="Salcher M."/>
            <person name="Ghai R."/>
            <person name="Kavagutti S V."/>
        </authorList>
    </citation>
    <scope>NUCLEOTIDE SEQUENCE</scope>
</reference>
<evidence type="ECO:0000256" key="10">
    <source>
        <dbReference type="ARBA" id="ARBA00023065"/>
    </source>
</evidence>
<protein>
    <submittedName>
        <fullName evidence="15">Unannotated protein</fullName>
    </submittedName>
</protein>
<sequence>MSTKIRRVALITCGQAPTQVGKIASIHNVSSQDLSSEQSTSSQGTHGHQVGMGTLALGALGIVYGDIGTSPLYAFREAFHHQHLDATNPVYALGVASVVFWALILIISVKYLLFVMRADNHGEGGILALTAMIMPKGSASKKLSFAVALGIFGTALLYGDGLITPAISVLSAVEGVKETTTAFDSLIIPIAVVILAVLFLIQKRGTAGIGRVFGPIMVLWFATLAGLGLNQIIQRPSVLKAISPTYAYDFFMVSPMKSFLTLGSIFLVVTGGEALYADMGHFGRKPIQMTWYFAVLPALLLNYFGQAALILSDPTAAERPFFKLAPEWAIVPLVILATMAAVIASQALISGAFSLTVQAVQLDYLPRIKILHTSSDHRGQVYVPLVNWLLMFGCIGLVVTFKTSANLAAAYGIAVTTTMAITTALFYILAVNRWQWSKFKALSICVPLAIIDMAFLGANIPKIPEGGWFPLIIAIFLLVQMMTWRKGRQLVAQRINRGERDINDVLDEYGTVAKVPGTAVFMFKDLGKAPPALVNNLKHNKVLHKCTLIVAVETADIPRVALEERSTVTRVEPGVFQILLSFGFTEEPNVVEALLAIKERGFDFNLDDATFFLGHESVISGKAPGMNPVFEHLFVILNRGADSAGRFFNLPNDKIFEVGSTVEI</sequence>
<dbReference type="PANTHER" id="PTHR30540:SF79">
    <property type="entry name" value="LOW AFFINITY POTASSIUM TRANSPORT SYSTEM PROTEIN KUP"/>
    <property type="match status" value="1"/>
</dbReference>
<gene>
    <name evidence="15" type="ORF">UFOPK4422_01210</name>
</gene>
<accession>A0A6J7W0G1</accession>
<feature type="transmembrane region" description="Helical" evidence="12">
    <location>
        <begin position="441"/>
        <end position="460"/>
    </location>
</feature>
<keyword evidence="4" id="KW-1003">Cell membrane</keyword>
<dbReference type="InterPro" id="IPR003855">
    <property type="entry name" value="K+_transporter"/>
</dbReference>
<dbReference type="InterPro" id="IPR053952">
    <property type="entry name" value="K_trans_C"/>
</dbReference>
<feature type="transmembrane region" description="Helical" evidence="12">
    <location>
        <begin position="381"/>
        <end position="401"/>
    </location>
</feature>
<name>A0A6J7W0G1_9ZZZZ</name>
<dbReference type="GO" id="GO:0016020">
    <property type="term" value="C:membrane"/>
    <property type="evidence" value="ECO:0007669"/>
    <property type="project" value="UniProtKB-SubCell"/>
</dbReference>
<feature type="transmembrane region" description="Helical" evidence="12">
    <location>
        <begin position="466"/>
        <end position="484"/>
    </location>
</feature>
<feature type="transmembrane region" description="Helical" evidence="12">
    <location>
        <begin position="258"/>
        <end position="277"/>
    </location>
</feature>
<dbReference type="EMBL" id="CAFBRX010000133">
    <property type="protein sequence ID" value="CAB5129082.1"/>
    <property type="molecule type" value="Genomic_DNA"/>
</dbReference>
<evidence type="ECO:0000256" key="6">
    <source>
        <dbReference type="ARBA" id="ARBA00022692"/>
    </source>
</evidence>
<evidence type="ECO:0000313" key="15">
    <source>
        <dbReference type="EMBL" id="CAB5129082.1"/>
    </source>
</evidence>
<keyword evidence="8" id="KW-0630">Potassium</keyword>
<keyword evidence="9 12" id="KW-1133">Transmembrane helix</keyword>
<feature type="transmembrane region" description="Helical" evidence="12">
    <location>
        <begin position="213"/>
        <end position="233"/>
    </location>
</feature>
<feature type="transmembrane region" description="Helical" evidence="12">
    <location>
        <begin position="289"/>
        <end position="310"/>
    </location>
</feature>
<comment type="subcellular location">
    <subcellularLocation>
        <location evidence="1">Membrane</location>
        <topology evidence="1">Multi-pass membrane protein</topology>
    </subcellularLocation>
</comment>
<evidence type="ECO:0000256" key="7">
    <source>
        <dbReference type="ARBA" id="ARBA00022847"/>
    </source>
</evidence>
<keyword evidence="10" id="KW-0406">Ion transport</keyword>
<dbReference type="GO" id="GO:0015293">
    <property type="term" value="F:symporter activity"/>
    <property type="evidence" value="ECO:0007669"/>
    <property type="project" value="UniProtKB-KW"/>
</dbReference>
<evidence type="ECO:0000256" key="2">
    <source>
        <dbReference type="ARBA" id="ARBA00007019"/>
    </source>
</evidence>
<feature type="domain" description="K+ potassium transporter integral membrane" evidence="13">
    <location>
        <begin position="55"/>
        <end position="506"/>
    </location>
</feature>
<dbReference type="AlphaFoldDB" id="A0A6J7W0G1"/>
<evidence type="ECO:0000256" key="11">
    <source>
        <dbReference type="ARBA" id="ARBA00023136"/>
    </source>
</evidence>
<evidence type="ECO:0000256" key="12">
    <source>
        <dbReference type="SAM" id="Phobius"/>
    </source>
</evidence>
<evidence type="ECO:0000259" key="13">
    <source>
        <dbReference type="Pfam" id="PF02705"/>
    </source>
</evidence>
<dbReference type="GO" id="GO:0015079">
    <property type="term" value="F:potassium ion transmembrane transporter activity"/>
    <property type="evidence" value="ECO:0007669"/>
    <property type="project" value="InterPro"/>
</dbReference>
<feature type="transmembrane region" description="Helical" evidence="12">
    <location>
        <begin position="143"/>
        <end position="170"/>
    </location>
</feature>
<evidence type="ECO:0000256" key="1">
    <source>
        <dbReference type="ARBA" id="ARBA00004141"/>
    </source>
</evidence>
<comment type="similarity">
    <text evidence="2">Belongs to the HAK/KUP transporter (TC 2.A.72) family.</text>
</comment>
<dbReference type="InterPro" id="IPR023051">
    <property type="entry name" value="Kup"/>
</dbReference>
<feature type="transmembrane region" description="Helical" evidence="12">
    <location>
        <begin position="330"/>
        <end position="360"/>
    </location>
</feature>
<evidence type="ECO:0000256" key="4">
    <source>
        <dbReference type="ARBA" id="ARBA00022475"/>
    </source>
</evidence>